<dbReference type="InterPro" id="IPR029063">
    <property type="entry name" value="SAM-dependent_MTases_sf"/>
</dbReference>
<dbReference type="PANTHER" id="PTHR40036:SF1">
    <property type="entry name" value="MACROCIN O-METHYLTRANSFERASE"/>
    <property type="match status" value="1"/>
</dbReference>
<dbReference type="RefSeq" id="WP_229697178.1">
    <property type="nucleotide sequence ID" value="NZ_BMNG01000010.1"/>
</dbReference>
<sequence length="259" mass="29439">MLTHSTDLYLDLMKKVVANTIYQDNAHGWVRNKDFDAGLPSIEYSDELRSGGRDIPRVAHTMIGGKRLDNLHACVEQVLSDDIPGDLIETGVWRGGATIFMRALLKAYDIKDRTVWVADSFEGIPKGDPERYPGDDLAPLYRFNDVFGVSEDTVRENFRRYGLLDDQVRFLPGYFRDTLPTAPVTRLAVLRMDGDLFESTMDALTHLYPKLSVGGYVIVDDYRALPPCRVAVYQYRREHGITDPIEEIDGVGVYWRRTS</sequence>
<dbReference type="GO" id="GO:0008168">
    <property type="term" value="F:methyltransferase activity"/>
    <property type="evidence" value="ECO:0007669"/>
    <property type="project" value="UniProtKB-KW"/>
</dbReference>
<reference evidence="2" key="1">
    <citation type="journal article" date="2019" name="Int. J. Syst. Evol. Microbiol.">
        <title>The Global Catalogue of Microorganisms (GCM) 10K type strain sequencing project: providing services to taxonomists for standard genome sequencing and annotation.</title>
        <authorList>
            <consortium name="The Broad Institute Genomics Platform"/>
            <consortium name="The Broad Institute Genome Sequencing Center for Infectious Disease"/>
            <person name="Wu L."/>
            <person name="Ma J."/>
        </authorList>
    </citation>
    <scope>NUCLEOTIDE SEQUENCE [LARGE SCALE GENOMIC DNA]</scope>
    <source>
        <strain evidence="2">CGMCC 4.7349</strain>
    </source>
</reference>
<proteinExistence type="predicted"/>
<dbReference type="PANTHER" id="PTHR40036">
    <property type="entry name" value="MACROCIN O-METHYLTRANSFERASE"/>
    <property type="match status" value="1"/>
</dbReference>
<keyword evidence="1" id="KW-0808">Transferase</keyword>
<organism evidence="1 2">
    <name type="scientific">Streptomyces lasiicapitis</name>
    <dbReference type="NCBI Taxonomy" id="1923961"/>
    <lineage>
        <taxon>Bacteria</taxon>
        <taxon>Bacillati</taxon>
        <taxon>Actinomycetota</taxon>
        <taxon>Actinomycetes</taxon>
        <taxon>Kitasatosporales</taxon>
        <taxon>Streptomycetaceae</taxon>
        <taxon>Streptomyces</taxon>
    </lineage>
</organism>
<protein>
    <submittedName>
        <fullName evidence="1">Methyltransferase MtfB</fullName>
    </submittedName>
</protein>
<gene>
    <name evidence="1" type="ORF">GCM10012286_47880</name>
</gene>
<dbReference type="Pfam" id="PF05711">
    <property type="entry name" value="TylF"/>
    <property type="match status" value="1"/>
</dbReference>
<dbReference type="EMBL" id="BMNG01000010">
    <property type="protein sequence ID" value="GGO49570.1"/>
    <property type="molecule type" value="Genomic_DNA"/>
</dbReference>
<dbReference type="Gene3D" id="3.40.50.150">
    <property type="entry name" value="Vaccinia Virus protein VP39"/>
    <property type="match status" value="1"/>
</dbReference>
<keyword evidence="2" id="KW-1185">Reference proteome</keyword>
<accession>A0ABQ2MCP7</accession>
<dbReference type="GO" id="GO:0032259">
    <property type="term" value="P:methylation"/>
    <property type="evidence" value="ECO:0007669"/>
    <property type="project" value="UniProtKB-KW"/>
</dbReference>
<evidence type="ECO:0000313" key="1">
    <source>
        <dbReference type="EMBL" id="GGO49570.1"/>
    </source>
</evidence>
<name>A0ABQ2MCP7_9ACTN</name>
<keyword evidence="1" id="KW-0489">Methyltransferase</keyword>
<comment type="caution">
    <text evidence="1">The sequence shown here is derived from an EMBL/GenBank/DDBJ whole genome shotgun (WGS) entry which is preliminary data.</text>
</comment>
<evidence type="ECO:0000313" key="2">
    <source>
        <dbReference type="Proteomes" id="UP000656881"/>
    </source>
</evidence>
<dbReference type="SUPFAM" id="SSF53335">
    <property type="entry name" value="S-adenosyl-L-methionine-dependent methyltransferases"/>
    <property type="match status" value="1"/>
</dbReference>
<dbReference type="Proteomes" id="UP000656881">
    <property type="component" value="Unassembled WGS sequence"/>
</dbReference>
<dbReference type="InterPro" id="IPR008884">
    <property type="entry name" value="TylF_MeTrfase"/>
</dbReference>